<evidence type="ECO:0000313" key="8">
    <source>
        <dbReference type="Proteomes" id="UP001303373"/>
    </source>
</evidence>
<dbReference type="Gene3D" id="1.20.1740.10">
    <property type="entry name" value="Amino acid/polyamine transporter I"/>
    <property type="match status" value="1"/>
</dbReference>
<evidence type="ECO:0000256" key="4">
    <source>
        <dbReference type="ARBA" id="ARBA00022989"/>
    </source>
</evidence>
<keyword evidence="2" id="KW-0813">Transport</keyword>
<dbReference type="AlphaFoldDB" id="A0AAQ3M1T1"/>
<feature type="transmembrane region" description="Helical" evidence="6">
    <location>
        <begin position="263"/>
        <end position="284"/>
    </location>
</feature>
<dbReference type="PIRSF" id="PIRSF006060">
    <property type="entry name" value="AA_transporter"/>
    <property type="match status" value="1"/>
</dbReference>
<dbReference type="EMBL" id="CP138583">
    <property type="protein sequence ID" value="WPH00004.1"/>
    <property type="molecule type" value="Genomic_DNA"/>
</dbReference>
<keyword evidence="3 6" id="KW-0812">Transmembrane</keyword>
<dbReference type="InterPro" id="IPR002293">
    <property type="entry name" value="AA/rel_permease1"/>
</dbReference>
<protein>
    <submittedName>
        <fullName evidence="7">GABA-specific permease</fullName>
    </submittedName>
</protein>
<evidence type="ECO:0000256" key="3">
    <source>
        <dbReference type="ARBA" id="ARBA00022692"/>
    </source>
</evidence>
<organism evidence="7 8">
    <name type="scientific">Acrodontium crateriforme</name>
    <dbReference type="NCBI Taxonomy" id="150365"/>
    <lineage>
        <taxon>Eukaryota</taxon>
        <taxon>Fungi</taxon>
        <taxon>Dikarya</taxon>
        <taxon>Ascomycota</taxon>
        <taxon>Pezizomycotina</taxon>
        <taxon>Dothideomycetes</taxon>
        <taxon>Dothideomycetidae</taxon>
        <taxon>Mycosphaerellales</taxon>
        <taxon>Teratosphaeriaceae</taxon>
        <taxon>Acrodontium</taxon>
    </lineage>
</organism>
<keyword evidence="8" id="KW-1185">Reference proteome</keyword>
<evidence type="ECO:0000256" key="1">
    <source>
        <dbReference type="ARBA" id="ARBA00004141"/>
    </source>
</evidence>
<feature type="transmembrane region" description="Helical" evidence="6">
    <location>
        <begin position="346"/>
        <end position="370"/>
    </location>
</feature>
<dbReference type="Proteomes" id="UP001303373">
    <property type="component" value="Chromosome 4"/>
</dbReference>
<evidence type="ECO:0000256" key="2">
    <source>
        <dbReference type="ARBA" id="ARBA00022448"/>
    </source>
</evidence>
<sequence>MERRYDGVGGGGGGVHQAQMVAVRDPDADHSFDLMDMLNDDGAGSKQNLTVQDISDMTRLGNKQEFRRNFHSLSIFGLTCVLLCTWVAILSTTQLSMINGGQAGTIWVYVAAWVFTMPVAASMAEMASMAPTAGGQYHWVSEFAPKSMQRPFSYLAGWLGALGWQTGLGYFGFQCASTILTVASLGNPSYVVKPWHETLLTIAIGIFAILFNIFGAKRLPLFEGVLLCCFFLGFFAITIPLWVLAPKAPAREVFGSFANYGDWASVGAACIVSQTSTASAFFGVDSAAHMSEEVRRASTTVPRMMMLTIAVNGFLGLVMIITFVFAVQDVQQQFVDSTETYPFIGVFYTACGNSSAAAIGMTVPVILMTFSTCINSVMAASRQAWAFARDNGTPFPRWFSKIVVVDDTPIPINSMITSITILVIVALVNLGGSEIVNSITGLSGAAFGSTYSLSIGCVLWRRLFGEPLPEAKWSLGRWGVPINIVALLYQVFSFIMSFFPVYRAVTAASMNWSIAVFGGVCIIAFVNYIFHGRRRYVGPVVRIVKDR</sequence>
<feature type="transmembrane region" description="Helical" evidence="6">
    <location>
        <begin position="305"/>
        <end position="326"/>
    </location>
</feature>
<feature type="transmembrane region" description="Helical" evidence="6">
    <location>
        <begin position="511"/>
        <end position="530"/>
    </location>
</feature>
<dbReference type="GO" id="GO:0016020">
    <property type="term" value="C:membrane"/>
    <property type="evidence" value="ECO:0007669"/>
    <property type="project" value="UniProtKB-SubCell"/>
</dbReference>
<accession>A0AAQ3M1T1</accession>
<gene>
    <name evidence="7" type="ORF">R9X50_00282700</name>
</gene>
<dbReference type="PANTHER" id="PTHR45649:SF2">
    <property type="entry name" value="ACID PERMEASE, PUTATIVE-RELATED"/>
    <property type="match status" value="1"/>
</dbReference>
<feature type="transmembrane region" description="Helical" evidence="6">
    <location>
        <begin position="438"/>
        <end position="460"/>
    </location>
</feature>
<feature type="transmembrane region" description="Helical" evidence="6">
    <location>
        <begin position="106"/>
        <end position="124"/>
    </location>
</feature>
<comment type="subcellular location">
    <subcellularLocation>
        <location evidence="1">Membrane</location>
        <topology evidence="1">Multi-pass membrane protein</topology>
    </subcellularLocation>
</comment>
<keyword evidence="4 6" id="KW-1133">Transmembrane helix</keyword>
<reference evidence="7 8" key="1">
    <citation type="submission" date="2023-11" db="EMBL/GenBank/DDBJ databases">
        <title>An acidophilic fungus is an integral part of prey digestion in a carnivorous sundew plant.</title>
        <authorList>
            <person name="Tsai I.J."/>
        </authorList>
    </citation>
    <scope>NUCLEOTIDE SEQUENCE [LARGE SCALE GENOMIC DNA]</scope>
    <source>
        <strain evidence="7">169a</strain>
    </source>
</reference>
<dbReference type="PANTHER" id="PTHR45649">
    <property type="entry name" value="AMINO-ACID PERMEASE BAT1"/>
    <property type="match status" value="1"/>
</dbReference>
<feature type="transmembrane region" description="Helical" evidence="6">
    <location>
        <begin position="195"/>
        <end position="214"/>
    </location>
</feature>
<feature type="transmembrane region" description="Helical" evidence="6">
    <location>
        <begin position="410"/>
        <end position="432"/>
    </location>
</feature>
<feature type="transmembrane region" description="Helical" evidence="6">
    <location>
        <begin position="73"/>
        <end position="94"/>
    </location>
</feature>
<feature type="transmembrane region" description="Helical" evidence="6">
    <location>
        <begin position="480"/>
        <end position="499"/>
    </location>
</feature>
<dbReference type="GO" id="GO:0022857">
    <property type="term" value="F:transmembrane transporter activity"/>
    <property type="evidence" value="ECO:0007669"/>
    <property type="project" value="InterPro"/>
</dbReference>
<dbReference type="Pfam" id="PF13520">
    <property type="entry name" value="AA_permease_2"/>
    <property type="match status" value="1"/>
</dbReference>
<evidence type="ECO:0000256" key="5">
    <source>
        <dbReference type="ARBA" id="ARBA00023136"/>
    </source>
</evidence>
<feature type="transmembrane region" description="Helical" evidence="6">
    <location>
        <begin position="221"/>
        <end position="243"/>
    </location>
</feature>
<evidence type="ECO:0000256" key="6">
    <source>
        <dbReference type="SAM" id="Phobius"/>
    </source>
</evidence>
<proteinExistence type="predicted"/>
<name>A0AAQ3M1T1_9PEZI</name>
<keyword evidence="5 6" id="KW-0472">Membrane</keyword>
<feature type="transmembrane region" description="Helical" evidence="6">
    <location>
        <begin position="155"/>
        <end position="183"/>
    </location>
</feature>
<evidence type="ECO:0000313" key="7">
    <source>
        <dbReference type="EMBL" id="WPH00004.1"/>
    </source>
</evidence>